<feature type="region of interest" description="Disordered" evidence="1">
    <location>
        <begin position="40"/>
        <end position="78"/>
    </location>
</feature>
<sequence length="158" mass="15783">MSQTQQAYVVYPAVFDENTIGDGSDYLSAVIAEIHKGGGGGGGRGGGGGGGGGNGGGRGGGGARGGGGGSSSGGGTARNNHCSCDSLRGWRIASIVLIALFGAFILAVIGWMIWRIYQAGCTPQNNRIRGRSSRDQSQRRDQAGNNPQSLALGILGSG</sequence>
<evidence type="ECO:0000313" key="3">
    <source>
        <dbReference type="EMBL" id="KAK8080405.1"/>
    </source>
</evidence>
<accession>A0ABR1WD69</accession>
<feature type="compositionally biased region" description="Basic and acidic residues" evidence="1">
    <location>
        <begin position="132"/>
        <end position="142"/>
    </location>
</feature>
<dbReference type="Proteomes" id="UP001433268">
    <property type="component" value="Unassembled WGS sequence"/>
</dbReference>
<evidence type="ECO:0000256" key="1">
    <source>
        <dbReference type="SAM" id="MobiDB-lite"/>
    </source>
</evidence>
<keyword evidence="4" id="KW-1185">Reference proteome</keyword>
<comment type="caution">
    <text evidence="3">The sequence shown here is derived from an EMBL/GenBank/DDBJ whole genome shotgun (WGS) entry which is preliminary data.</text>
</comment>
<feature type="region of interest" description="Disordered" evidence="1">
    <location>
        <begin position="125"/>
        <end position="148"/>
    </location>
</feature>
<gene>
    <name evidence="3" type="ORF">PG997_008223</name>
</gene>
<feature type="transmembrane region" description="Helical" evidence="2">
    <location>
        <begin position="95"/>
        <end position="117"/>
    </location>
</feature>
<organism evidence="3 4">
    <name type="scientific">Apiospora hydei</name>
    <dbReference type="NCBI Taxonomy" id="1337664"/>
    <lineage>
        <taxon>Eukaryota</taxon>
        <taxon>Fungi</taxon>
        <taxon>Dikarya</taxon>
        <taxon>Ascomycota</taxon>
        <taxon>Pezizomycotina</taxon>
        <taxon>Sordariomycetes</taxon>
        <taxon>Xylariomycetidae</taxon>
        <taxon>Amphisphaeriales</taxon>
        <taxon>Apiosporaceae</taxon>
        <taxon>Apiospora</taxon>
    </lineage>
</organism>
<name>A0ABR1WD69_9PEZI</name>
<evidence type="ECO:0000313" key="4">
    <source>
        <dbReference type="Proteomes" id="UP001433268"/>
    </source>
</evidence>
<dbReference type="GeneID" id="92045598"/>
<dbReference type="EMBL" id="JAQQWN010000006">
    <property type="protein sequence ID" value="KAK8080405.1"/>
    <property type="molecule type" value="Genomic_DNA"/>
</dbReference>
<proteinExistence type="predicted"/>
<keyword evidence="2" id="KW-1133">Transmembrane helix</keyword>
<feature type="compositionally biased region" description="Gly residues" evidence="1">
    <location>
        <begin position="40"/>
        <end position="76"/>
    </location>
</feature>
<dbReference type="RefSeq" id="XP_066667880.1">
    <property type="nucleotide sequence ID" value="XM_066812538.1"/>
</dbReference>
<reference evidence="3 4" key="1">
    <citation type="submission" date="2023-01" db="EMBL/GenBank/DDBJ databases">
        <title>Analysis of 21 Apiospora genomes using comparative genomics revels a genus with tremendous synthesis potential of carbohydrate active enzymes and secondary metabolites.</title>
        <authorList>
            <person name="Sorensen T."/>
        </authorList>
    </citation>
    <scope>NUCLEOTIDE SEQUENCE [LARGE SCALE GENOMIC DNA]</scope>
    <source>
        <strain evidence="3 4">CBS 114990</strain>
    </source>
</reference>
<keyword evidence="2" id="KW-0812">Transmembrane</keyword>
<keyword evidence="2" id="KW-0472">Membrane</keyword>
<evidence type="ECO:0000256" key="2">
    <source>
        <dbReference type="SAM" id="Phobius"/>
    </source>
</evidence>
<protein>
    <submittedName>
        <fullName evidence="3">Uncharacterized protein</fullName>
    </submittedName>
</protein>